<dbReference type="Proteomes" id="UP001063166">
    <property type="component" value="Unassembled WGS sequence"/>
</dbReference>
<proteinExistence type="predicted"/>
<name>A0A9P3PQV3_LYOSH</name>
<dbReference type="EMBL" id="BRPK01000007">
    <property type="protein sequence ID" value="GLB39884.1"/>
    <property type="molecule type" value="Genomic_DNA"/>
</dbReference>
<comment type="caution">
    <text evidence="1">The sequence shown here is derived from an EMBL/GenBank/DDBJ whole genome shotgun (WGS) entry which is preliminary data.</text>
</comment>
<evidence type="ECO:0000313" key="1">
    <source>
        <dbReference type="EMBL" id="GLB39884.1"/>
    </source>
</evidence>
<gene>
    <name evidence="1" type="ORF">LshimejAT787_0703940</name>
</gene>
<evidence type="ECO:0000313" key="2">
    <source>
        <dbReference type="Proteomes" id="UP001063166"/>
    </source>
</evidence>
<keyword evidence="2" id="KW-1185">Reference proteome</keyword>
<reference evidence="1" key="1">
    <citation type="submission" date="2022-07" db="EMBL/GenBank/DDBJ databases">
        <title>The genome of Lyophyllum shimeji provides insight into the initial evolution of ectomycorrhizal fungal genome.</title>
        <authorList>
            <person name="Kobayashi Y."/>
            <person name="Shibata T."/>
            <person name="Hirakawa H."/>
            <person name="Shigenobu S."/>
            <person name="Nishiyama T."/>
            <person name="Yamada A."/>
            <person name="Hasebe M."/>
            <person name="Kawaguchi M."/>
        </authorList>
    </citation>
    <scope>NUCLEOTIDE SEQUENCE</scope>
    <source>
        <strain evidence="1">AT787</strain>
    </source>
</reference>
<dbReference type="OrthoDB" id="3198848at2759"/>
<protein>
    <submittedName>
        <fullName evidence="1">Uncharacterized protein</fullName>
    </submittedName>
</protein>
<dbReference type="AlphaFoldDB" id="A0A9P3PQV3"/>
<sequence length="131" mass="14848">MRALGPFPDIVTYRLGSKLVWVRPAQSYQEAIDFAQKAFPLELADVSPHRITFSIAGEEDGERYTTYISESAWVSVMRMLMQGEVIDLDVDPLVRTRYLKRWRTPAPRYNETGPTTALRFGGTYAPSSGSR</sequence>
<organism evidence="1 2">
    <name type="scientific">Lyophyllum shimeji</name>
    <name type="common">Hon-shimeji</name>
    <name type="synonym">Tricholoma shimeji</name>
    <dbReference type="NCBI Taxonomy" id="47721"/>
    <lineage>
        <taxon>Eukaryota</taxon>
        <taxon>Fungi</taxon>
        <taxon>Dikarya</taxon>
        <taxon>Basidiomycota</taxon>
        <taxon>Agaricomycotina</taxon>
        <taxon>Agaricomycetes</taxon>
        <taxon>Agaricomycetidae</taxon>
        <taxon>Agaricales</taxon>
        <taxon>Tricholomatineae</taxon>
        <taxon>Lyophyllaceae</taxon>
        <taxon>Lyophyllum</taxon>
    </lineage>
</organism>
<accession>A0A9P3PQV3</accession>